<dbReference type="GO" id="GO:0050660">
    <property type="term" value="F:flavin adenine dinucleotide binding"/>
    <property type="evidence" value="ECO:0007669"/>
    <property type="project" value="TreeGrafter"/>
</dbReference>
<reference evidence="2 3" key="1">
    <citation type="submission" date="2020-08" db="EMBL/GenBank/DDBJ databases">
        <title>Pseudomonas sp. nov.</title>
        <authorList>
            <person name="Gieschler S."/>
            <person name="Fiedler G."/>
            <person name="Brinks E."/>
            <person name="Boehnlein C."/>
            <person name="Franz C.M.A.P."/>
            <person name="Kabisch J."/>
        </authorList>
    </citation>
    <scope>NUCLEOTIDE SEQUENCE [LARGE SCALE GENOMIC DNA]</scope>
    <source>
        <strain evidence="2 3">MBT-1</strain>
    </source>
</reference>
<dbReference type="InterPro" id="IPR050982">
    <property type="entry name" value="Auxin_biosynth/cation_transpt"/>
</dbReference>
<dbReference type="PANTHER" id="PTHR43539">
    <property type="entry name" value="FLAVIN-BINDING MONOOXYGENASE-LIKE PROTEIN (AFU_ORTHOLOGUE AFUA_4G09220)"/>
    <property type="match status" value="1"/>
</dbReference>
<dbReference type="AlphaFoldDB" id="A0A7X1GGI3"/>
<dbReference type="Pfam" id="PF13738">
    <property type="entry name" value="Pyr_redox_3"/>
    <property type="match status" value="1"/>
</dbReference>
<gene>
    <name evidence="2" type="ORF">H7995_19300</name>
</gene>
<dbReference type="PANTHER" id="PTHR43539:SF78">
    <property type="entry name" value="FLAVIN-CONTAINING MONOOXYGENASE"/>
    <property type="match status" value="1"/>
</dbReference>
<dbReference type="Proteomes" id="UP000526003">
    <property type="component" value="Unassembled WGS sequence"/>
</dbReference>
<dbReference type="PRINTS" id="PR00469">
    <property type="entry name" value="PNDRDTASEII"/>
</dbReference>
<accession>A0A7X1GGI3</accession>
<proteinExistence type="predicted"/>
<evidence type="ECO:0000256" key="1">
    <source>
        <dbReference type="ARBA" id="ARBA00023002"/>
    </source>
</evidence>
<dbReference type="SUPFAM" id="SSF51905">
    <property type="entry name" value="FAD/NAD(P)-binding domain"/>
    <property type="match status" value="2"/>
</dbReference>
<protein>
    <submittedName>
        <fullName evidence="2">NAD(P)/FAD-dependent oxidoreductase</fullName>
    </submittedName>
</protein>
<evidence type="ECO:0000313" key="3">
    <source>
        <dbReference type="Proteomes" id="UP000526003"/>
    </source>
</evidence>
<dbReference type="InterPro" id="IPR036188">
    <property type="entry name" value="FAD/NAD-bd_sf"/>
</dbReference>
<comment type="caution">
    <text evidence="2">The sequence shown here is derived from an EMBL/GenBank/DDBJ whole genome shotgun (WGS) entry which is preliminary data.</text>
</comment>
<organism evidence="2 3">
    <name type="scientific">Pseudomonas kielensis</name>
    <dbReference type="NCBI Taxonomy" id="2762577"/>
    <lineage>
        <taxon>Bacteria</taxon>
        <taxon>Pseudomonadati</taxon>
        <taxon>Pseudomonadota</taxon>
        <taxon>Gammaproteobacteria</taxon>
        <taxon>Pseudomonadales</taxon>
        <taxon>Pseudomonadaceae</taxon>
        <taxon>Pseudomonas</taxon>
    </lineage>
</organism>
<dbReference type="PRINTS" id="PR00368">
    <property type="entry name" value="FADPNR"/>
</dbReference>
<name>A0A7X1GGI3_9PSED</name>
<sequence>MNESSRTLDVVVIGGGQAGLALGWHLQQHGLDFLILDEQTRPGGNWRNYYDSLQLFSPAEYSGLPGLPFPADPKSYPLRDEVVKYLEMYAAEFRLPYQGGTRVVGVAQKGKLFEIRCDTGATFTTHAVVVASGGFSRPFTPNIPGLEGFSGTCLHSSAYRTPEPFAGQRVVVVGAANSAVQIAYELAGVAQVSLATREKIRFFPQRILGLEFHTWLKFTRLEHTRWLSDQRTPVLDSGKYRHALNTGRFQRRAMFQQVLPEGVVWSDASTTQIDALIFATGFQPNLDFLTALPITDHGGRVLQRNGVASQVPGVYFVGLPRQRNFASATLRGVGADAGYLMPRLLRHLSKDCSSHLSASPRQV</sequence>
<evidence type="ECO:0000313" key="2">
    <source>
        <dbReference type="EMBL" id="MBC2691941.1"/>
    </source>
</evidence>
<keyword evidence="3" id="KW-1185">Reference proteome</keyword>
<dbReference type="Gene3D" id="3.50.50.60">
    <property type="entry name" value="FAD/NAD(P)-binding domain"/>
    <property type="match status" value="1"/>
</dbReference>
<dbReference type="RefSeq" id="WP_185818739.1">
    <property type="nucleotide sequence ID" value="NZ_JACMYG010000022.1"/>
</dbReference>
<dbReference type="GO" id="GO:0004497">
    <property type="term" value="F:monooxygenase activity"/>
    <property type="evidence" value="ECO:0007669"/>
    <property type="project" value="TreeGrafter"/>
</dbReference>
<dbReference type="EMBL" id="JACMYG010000022">
    <property type="protein sequence ID" value="MBC2691941.1"/>
    <property type="molecule type" value="Genomic_DNA"/>
</dbReference>
<keyword evidence="1" id="KW-0560">Oxidoreductase</keyword>